<reference evidence="14" key="1">
    <citation type="submission" date="2019-08" db="EMBL/GenBank/DDBJ databases">
        <title>The genome of the North American firefly Photinus pyralis.</title>
        <authorList>
            <consortium name="Photinus pyralis genome working group"/>
            <person name="Fallon T.R."/>
            <person name="Sander Lower S.E."/>
            <person name="Weng J.-K."/>
        </authorList>
    </citation>
    <scope>NUCLEOTIDE SEQUENCE</scope>
    <source>
        <strain evidence="14">TRF0915ILg1</strain>
        <tissue evidence="14">Whole body</tissue>
    </source>
</reference>
<dbReference type="GO" id="GO:0004252">
    <property type="term" value="F:serine-type endopeptidase activity"/>
    <property type="evidence" value="ECO:0007669"/>
    <property type="project" value="UniProtKB-UniRule"/>
</dbReference>
<feature type="domain" description="Clip" evidence="13">
    <location>
        <begin position="24"/>
        <end position="76"/>
    </location>
</feature>
<name>A0A8K0CYK6_IGNLU</name>
<protein>
    <recommendedName>
        <fullName evidence="11">CLIP domain-containing serine protease</fullName>
        <ecNumber evidence="10">3.4.21.-</ecNumber>
    </recommendedName>
</protein>
<evidence type="ECO:0000256" key="9">
    <source>
        <dbReference type="ARBA" id="ARBA00024195"/>
    </source>
</evidence>
<keyword evidence="8" id="KW-0325">Glycoprotein</keyword>
<evidence type="ECO:0000256" key="7">
    <source>
        <dbReference type="ARBA" id="ARBA00023157"/>
    </source>
</evidence>
<dbReference type="CDD" id="cd00190">
    <property type="entry name" value="Tryp_SPc"/>
    <property type="match status" value="1"/>
</dbReference>
<feature type="chain" id="PRO_5035488079" description="CLIP domain-containing serine protease" evidence="11">
    <location>
        <begin position="18"/>
        <end position="377"/>
    </location>
</feature>
<dbReference type="Pfam" id="PF12032">
    <property type="entry name" value="CLIP"/>
    <property type="match status" value="1"/>
</dbReference>
<keyword evidence="7" id="KW-1015">Disulfide bond</keyword>
<dbReference type="PROSITE" id="PS50240">
    <property type="entry name" value="TRYPSIN_DOM"/>
    <property type="match status" value="1"/>
</dbReference>
<dbReference type="InterPro" id="IPR033116">
    <property type="entry name" value="TRYPSIN_SER"/>
</dbReference>
<dbReference type="Gene3D" id="3.30.1640.30">
    <property type="match status" value="1"/>
</dbReference>
<dbReference type="InterPro" id="IPR043504">
    <property type="entry name" value="Peptidase_S1_PA_chymotrypsin"/>
</dbReference>
<evidence type="ECO:0000256" key="3">
    <source>
        <dbReference type="ARBA" id="ARBA00022670"/>
    </source>
</evidence>
<dbReference type="Pfam" id="PF00089">
    <property type="entry name" value="Trypsin"/>
    <property type="match status" value="1"/>
</dbReference>
<comment type="subcellular location">
    <subcellularLocation>
        <location evidence="1 11">Secreted</location>
    </subcellularLocation>
</comment>
<dbReference type="FunFam" id="2.40.10.10:FF:000028">
    <property type="entry name" value="Serine protease easter"/>
    <property type="match status" value="1"/>
</dbReference>
<accession>A0A8K0CYK6</accession>
<evidence type="ECO:0000256" key="11">
    <source>
        <dbReference type="RuleBase" id="RU366078"/>
    </source>
</evidence>
<evidence type="ECO:0000256" key="5">
    <source>
        <dbReference type="ARBA" id="ARBA00022801"/>
    </source>
</evidence>
<evidence type="ECO:0000256" key="6">
    <source>
        <dbReference type="ARBA" id="ARBA00022825"/>
    </source>
</evidence>
<keyword evidence="6 10" id="KW-0720">Serine protease</keyword>
<dbReference type="FunFam" id="2.40.10.10:FF:000054">
    <property type="entry name" value="Complement C1r subcomponent"/>
    <property type="match status" value="1"/>
</dbReference>
<dbReference type="InterPro" id="IPR051487">
    <property type="entry name" value="Ser/Thr_Proteases_Immune/Dev"/>
</dbReference>
<comment type="domain">
    <text evidence="11">The clip domain consists of 35-55 residues which are 'knitted' together usually by 3 conserved disulfide bonds forming a clip-like compact structure.</text>
</comment>
<dbReference type="InterPro" id="IPR018114">
    <property type="entry name" value="TRYPSIN_HIS"/>
</dbReference>
<proteinExistence type="inferred from homology"/>
<dbReference type="InterPro" id="IPR001314">
    <property type="entry name" value="Peptidase_S1A"/>
</dbReference>
<evidence type="ECO:0000259" key="13">
    <source>
        <dbReference type="PROSITE" id="PS51888"/>
    </source>
</evidence>
<gene>
    <name evidence="14" type="ORF">ILUMI_10088</name>
</gene>
<dbReference type="InterPro" id="IPR022700">
    <property type="entry name" value="CLIP"/>
</dbReference>
<evidence type="ECO:0000256" key="1">
    <source>
        <dbReference type="ARBA" id="ARBA00004613"/>
    </source>
</evidence>
<keyword evidence="5 10" id="KW-0378">Hydrolase</keyword>
<dbReference type="EC" id="3.4.21.-" evidence="10"/>
<evidence type="ECO:0000313" key="14">
    <source>
        <dbReference type="EMBL" id="KAF2896090.1"/>
    </source>
</evidence>
<keyword evidence="3 10" id="KW-0645">Protease</keyword>
<evidence type="ECO:0000256" key="2">
    <source>
        <dbReference type="ARBA" id="ARBA00022525"/>
    </source>
</evidence>
<dbReference type="InterPro" id="IPR001254">
    <property type="entry name" value="Trypsin_dom"/>
</dbReference>
<dbReference type="PROSITE" id="PS51888">
    <property type="entry name" value="CLIP"/>
    <property type="match status" value="1"/>
</dbReference>
<dbReference type="EMBL" id="VTPC01005390">
    <property type="protein sequence ID" value="KAF2896090.1"/>
    <property type="molecule type" value="Genomic_DNA"/>
</dbReference>
<dbReference type="GO" id="GO:0006508">
    <property type="term" value="P:proteolysis"/>
    <property type="evidence" value="ECO:0007669"/>
    <property type="project" value="UniProtKB-KW"/>
</dbReference>
<dbReference type="InterPro" id="IPR009003">
    <property type="entry name" value="Peptidase_S1_PA"/>
</dbReference>
<feature type="signal peptide" evidence="11">
    <location>
        <begin position="1"/>
        <end position="17"/>
    </location>
</feature>
<keyword evidence="4 11" id="KW-0732">Signal</keyword>
<evidence type="ECO:0000313" key="15">
    <source>
        <dbReference type="Proteomes" id="UP000801492"/>
    </source>
</evidence>
<dbReference type="Proteomes" id="UP000801492">
    <property type="component" value="Unassembled WGS sequence"/>
</dbReference>
<dbReference type="PANTHER" id="PTHR24256">
    <property type="entry name" value="TRYPTASE-RELATED"/>
    <property type="match status" value="1"/>
</dbReference>
<evidence type="ECO:0000256" key="10">
    <source>
        <dbReference type="RuleBase" id="RU363034"/>
    </source>
</evidence>
<dbReference type="PRINTS" id="PR00722">
    <property type="entry name" value="CHYMOTRYPSIN"/>
</dbReference>
<dbReference type="GO" id="GO:0005576">
    <property type="term" value="C:extracellular region"/>
    <property type="evidence" value="ECO:0007669"/>
    <property type="project" value="UniProtKB-SubCell"/>
</dbReference>
<sequence>MKILFILVSTLFIHVYSQHRKNDKCKTPTDRDGLCIPVLDCHALTPLILAAKENKTAGEIARKYQCGYENVPLVCCDVHATPPVEKPIVLNDFSSPDLPDRSVCGVNPPETEKIWGGRPTLLDEFTWVAALEYIKREDNTNVGIQCGGSLINDRWVVTAAHCILNKEVKISKVRLGEWNIKTDPDCFEHDPNDVECADKVQIFDVEKEISHEYYIRRDSSNDIGLLKLNRVVTYSNYIRPVCLPPPGLPLPELNSYMTVVGWGLTEKDITSNIKLRVEVPLVSNRICRDALPSKPISRNHYCAGGEHGKDACRGDSGGPLMRTFQKSSDDQEQWFLEGIVGSGVGCARQGKPGIYIRVTQYTKWIIDKLAEDRKKNP</sequence>
<dbReference type="OrthoDB" id="6380398at2759"/>
<evidence type="ECO:0000256" key="4">
    <source>
        <dbReference type="ARBA" id="ARBA00022729"/>
    </source>
</evidence>
<evidence type="ECO:0000259" key="12">
    <source>
        <dbReference type="PROSITE" id="PS50240"/>
    </source>
</evidence>
<dbReference type="AlphaFoldDB" id="A0A8K0CYK6"/>
<keyword evidence="15" id="KW-1185">Reference proteome</keyword>
<dbReference type="SUPFAM" id="SSF50494">
    <property type="entry name" value="Trypsin-like serine proteases"/>
    <property type="match status" value="1"/>
</dbReference>
<evidence type="ECO:0000256" key="8">
    <source>
        <dbReference type="ARBA" id="ARBA00023180"/>
    </source>
</evidence>
<dbReference type="PROSITE" id="PS00134">
    <property type="entry name" value="TRYPSIN_HIS"/>
    <property type="match status" value="1"/>
</dbReference>
<dbReference type="PROSITE" id="PS00135">
    <property type="entry name" value="TRYPSIN_SER"/>
    <property type="match status" value="1"/>
</dbReference>
<dbReference type="SMART" id="SM00020">
    <property type="entry name" value="Tryp_SPc"/>
    <property type="match status" value="1"/>
</dbReference>
<comment type="similarity">
    <text evidence="9 11">Belongs to the peptidase S1 family. CLIP subfamily.</text>
</comment>
<organism evidence="14 15">
    <name type="scientific">Ignelater luminosus</name>
    <name type="common">Cucubano</name>
    <name type="synonym">Pyrophorus luminosus</name>
    <dbReference type="NCBI Taxonomy" id="2038154"/>
    <lineage>
        <taxon>Eukaryota</taxon>
        <taxon>Metazoa</taxon>
        <taxon>Ecdysozoa</taxon>
        <taxon>Arthropoda</taxon>
        <taxon>Hexapoda</taxon>
        <taxon>Insecta</taxon>
        <taxon>Pterygota</taxon>
        <taxon>Neoptera</taxon>
        <taxon>Endopterygota</taxon>
        <taxon>Coleoptera</taxon>
        <taxon>Polyphaga</taxon>
        <taxon>Elateriformia</taxon>
        <taxon>Elateroidea</taxon>
        <taxon>Elateridae</taxon>
        <taxon>Agrypninae</taxon>
        <taxon>Pyrophorini</taxon>
        <taxon>Ignelater</taxon>
    </lineage>
</organism>
<comment type="caution">
    <text evidence="14">The sequence shown here is derived from an EMBL/GenBank/DDBJ whole genome shotgun (WGS) entry which is preliminary data.</text>
</comment>
<feature type="domain" description="Peptidase S1" evidence="12">
    <location>
        <begin position="114"/>
        <end position="370"/>
    </location>
</feature>
<dbReference type="Gene3D" id="2.40.10.10">
    <property type="entry name" value="Trypsin-like serine proteases"/>
    <property type="match status" value="2"/>
</dbReference>
<dbReference type="InterPro" id="IPR038565">
    <property type="entry name" value="CLIP_sf"/>
</dbReference>
<keyword evidence="2 11" id="KW-0964">Secreted</keyword>